<proteinExistence type="predicted"/>
<protein>
    <submittedName>
        <fullName evidence="10">TonB-dependent receptor plug domain-containing protein</fullName>
    </submittedName>
</protein>
<evidence type="ECO:0000256" key="2">
    <source>
        <dbReference type="ARBA" id="ARBA00022448"/>
    </source>
</evidence>
<accession>A0ABX9A3G8</accession>
<keyword evidence="11" id="KW-1185">Reference proteome</keyword>
<dbReference type="Pfam" id="PF07715">
    <property type="entry name" value="Plug"/>
    <property type="match status" value="1"/>
</dbReference>
<dbReference type="Gene3D" id="2.170.130.10">
    <property type="entry name" value="TonB-dependent receptor, plug domain"/>
    <property type="match status" value="1"/>
</dbReference>
<keyword evidence="5" id="KW-0732">Signal</keyword>
<dbReference type="SUPFAM" id="SSF56935">
    <property type="entry name" value="Porins"/>
    <property type="match status" value="1"/>
</dbReference>
<dbReference type="InterPro" id="IPR039426">
    <property type="entry name" value="TonB-dep_rcpt-like"/>
</dbReference>
<evidence type="ECO:0000313" key="11">
    <source>
        <dbReference type="Proteomes" id="UP000824321"/>
    </source>
</evidence>
<dbReference type="Gene3D" id="2.40.170.20">
    <property type="entry name" value="TonB-dependent receptor, beta-barrel domain"/>
    <property type="match status" value="1"/>
</dbReference>
<keyword evidence="3" id="KW-1134">Transmembrane beta strand</keyword>
<evidence type="ECO:0000256" key="5">
    <source>
        <dbReference type="ARBA" id="ARBA00022729"/>
    </source>
</evidence>
<dbReference type="InterPro" id="IPR012910">
    <property type="entry name" value="Plug_dom"/>
</dbReference>
<keyword evidence="6" id="KW-0472">Membrane</keyword>
<evidence type="ECO:0000256" key="8">
    <source>
        <dbReference type="SAM" id="MobiDB-lite"/>
    </source>
</evidence>
<evidence type="ECO:0000256" key="7">
    <source>
        <dbReference type="ARBA" id="ARBA00023237"/>
    </source>
</evidence>
<feature type="region of interest" description="Disordered" evidence="8">
    <location>
        <begin position="79"/>
        <end position="105"/>
    </location>
</feature>
<evidence type="ECO:0000256" key="6">
    <source>
        <dbReference type="ARBA" id="ARBA00023136"/>
    </source>
</evidence>
<organism evidence="10 11">
    <name type="scientific">Qipengyuania gelatinilytica</name>
    <dbReference type="NCBI Taxonomy" id="2867231"/>
    <lineage>
        <taxon>Bacteria</taxon>
        <taxon>Pseudomonadati</taxon>
        <taxon>Pseudomonadota</taxon>
        <taxon>Alphaproteobacteria</taxon>
        <taxon>Sphingomonadales</taxon>
        <taxon>Erythrobacteraceae</taxon>
        <taxon>Qipengyuania</taxon>
    </lineage>
</organism>
<gene>
    <name evidence="10" type="ORF">K3136_11615</name>
</gene>
<evidence type="ECO:0000259" key="9">
    <source>
        <dbReference type="Pfam" id="PF07715"/>
    </source>
</evidence>
<evidence type="ECO:0000313" key="10">
    <source>
        <dbReference type="EMBL" id="QZD94724.1"/>
    </source>
</evidence>
<name>A0ABX9A3G8_9SPHN</name>
<dbReference type="PANTHER" id="PTHR30069">
    <property type="entry name" value="TONB-DEPENDENT OUTER MEMBRANE RECEPTOR"/>
    <property type="match status" value="1"/>
</dbReference>
<dbReference type="PANTHER" id="PTHR30069:SF29">
    <property type="entry name" value="HEMOGLOBIN AND HEMOGLOBIN-HAPTOGLOBIN-BINDING PROTEIN 1-RELATED"/>
    <property type="match status" value="1"/>
</dbReference>
<keyword evidence="2" id="KW-0813">Transport</keyword>
<keyword evidence="10" id="KW-0675">Receptor</keyword>
<dbReference type="InterPro" id="IPR036942">
    <property type="entry name" value="Beta-barrel_TonB_sf"/>
</dbReference>
<reference evidence="10 11" key="1">
    <citation type="submission" date="2021-08" db="EMBL/GenBank/DDBJ databases">
        <title>Comparative Genomics Analysis of the Genus Qipengyuania Reveals Extensive Genetic Diversity and Metabolic Versatility, Including the Description of Fifteen Novel Species.</title>
        <authorList>
            <person name="Liu Y."/>
        </authorList>
    </citation>
    <scope>NUCLEOTIDE SEQUENCE [LARGE SCALE GENOMIC DNA]</scope>
    <source>
        <strain evidence="10 11">1NDH1</strain>
    </source>
</reference>
<keyword evidence="7" id="KW-0998">Cell outer membrane</keyword>
<evidence type="ECO:0000256" key="1">
    <source>
        <dbReference type="ARBA" id="ARBA00004571"/>
    </source>
</evidence>
<keyword evidence="4" id="KW-0812">Transmembrane</keyword>
<sequence>MRNTCCRRLLSQRSRTAIHRFRIGICRTGLHILHGKHEGEAQEDSQTIATSPARLLLLAAPVVSCAALALAAPVHAHAADDTDGQISGNVRTDEEGNEKLSATMDGRTFEPSYFEQFAPRNALDMVDRLPGFQISGGGGGGGRGFGQADENVLVNGSRLTSKSDSVRDQLRRIPASKVVRIELLDGTALDIPGLVGLVANVVVRSGGLTGQFLWEGAVRTTEVDPEWYGGEISISGTSGALGYTFALENNNNRFGATGPTIFRDASGAQILREDTVFVGAFDVPRVSGALSYDFGGGTTANLNGYFARSFFDRVRNETRTFADGTVVDRFNARDGGSPEYEISGDFSFPLGPGQLKLIGLEAWDEEVSSSTLIDTPRDGTPATGSRFAVGGGDGERIGRFEYNWPMLGGEFQLAGEAAFNRLERISSLFELDANGEFVEIPFPEGTGGVTEDRYEAILSYSRQLTSSLALQASVGGEYSKIRQTGSAANSRSFRRPKGSASLAWQPEDGLDISLALERRVGQLDFEDFLASVTLEQDNENAGNNELVPSQTWEVTLEVAKTLGEWGSTTFVAEQRWIEDYTDLVPLAGGGEARGNIDEARRTELEWTTTLRLAQLGWKGAQLDLRLEYEEGEVLDPLTGALRDFSGRADRELEIDLRHDVPGTDFAWGASLNYNRIRPRFRFSEVSRDYEGPVFADLFIEHKDVFGLTVNLTAANLLGGRRYFDRTVFDGPRSDGLILFSEEQDERLGPIFRFSVAGSF</sequence>
<dbReference type="Proteomes" id="UP000824321">
    <property type="component" value="Chromosome"/>
</dbReference>
<evidence type="ECO:0000256" key="4">
    <source>
        <dbReference type="ARBA" id="ARBA00022692"/>
    </source>
</evidence>
<comment type="subcellular location">
    <subcellularLocation>
        <location evidence="1">Cell outer membrane</location>
        <topology evidence="1">Multi-pass membrane protein</topology>
    </subcellularLocation>
</comment>
<feature type="domain" description="TonB-dependent receptor plug" evidence="9">
    <location>
        <begin position="114"/>
        <end position="188"/>
    </location>
</feature>
<evidence type="ECO:0000256" key="3">
    <source>
        <dbReference type="ARBA" id="ARBA00022452"/>
    </source>
</evidence>
<dbReference type="InterPro" id="IPR037066">
    <property type="entry name" value="Plug_dom_sf"/>
</dbReference>
<dbReference type="EMBL" id="CP081294">
    <property type="protein sequence ID" value="QZD94724.1"/>
    <property type="molecule type" value="Genomic_DNA"/>
</dbReference>